<dbReference type="SUPFAM" id="SSF52058">
    <property type="entry name" value="L domain-like"/>
    <property type="match status" value="1"/>
</dbReference>
<sequence length="206" mass="22927">MRRESSPSSTSWENVELSICLYPQHQLTNNPNPSSLLLDLTLNKKAPPGINFLPLFLAARQRKEIVFGAIFMDLSCISISTIPSKSPLTMYLGLLPGSIGNLKHLERIDLFNCNFTGSIPKSMEDLTQFVYLEMSSNLFNGAIISIQWENVINLVELHLADNLLEGSIPPSLFFLPLLQELVLSQNRFSGQLDEFSNASSNLATLI</sequence>
<dbReference type="OrthoDB" id="1744379at2759"/>
<dbReference type="InterPro" id="IPR032675">
    <property type="entry name" value="LRR_dom_sf"/>
</dbReference>
<reference evidence="3 4" key="3">
    <citation type="submission" date="2019-11" db="EMBL/GenBank/DDBJ databases">
        <title>A de novo genome assembly of a pear dwarfing rootstock.</title>
        <authorList>
            <person name="Wang F."/>
            <person name="Wang J."/>
            <person name="Li S."/>
            <person name="Zhang Y."/>
            <person name="Fang M."/>
            <person name="Ma L."/>
            <person name="Zhao Y."/>
            <person name="Jiang S."/>
        </authorList>
    </citation>
    <scope>NUCLEOTIDE SEQUENCE [LARGE SCALE GENOMIC DNA]</scope>
    <source>
        <strain evidence="3">S2</strain>
        <tissue evidence="3">Leaf</tissue>
    </source>
</reference>
<evidence type="ECO:0000256" key="2">
    <source>
        <dbReference type="ARBA" id="ARBA00022737"/>
    </source>
</evidence>
<evidence type="ECO:0000313" key="3">
    <source>
        <dbReference type="EMBL" id="KAB2621900.1"/>
    </source>
</evidence>
<proteinExistence type="predicted"/>
<name>A0A5N5H8Z6_9ROSA</name>
<dbReference type="Proteomes" id="UP000327157">
    <property type="component" value="Chromosome 4"/>
</dbReference>
<evidence type="ECO:0000256" key="1">
    <source>
        <dbReference type="ARBA" id="ARBA00022614"/>
    </source>
</evidence>
<gene>
    <name evidence="3" type="ORF">D8674_024082</name>
</gene>
<keyword evidence="2" id="KW-0677">Repeat</keyword>
<dbReference type="Gene3D" id="3.80.10.10">
    <property type="entry name" value="Ribonuclease Inhibitor"/>
    <property type="match status" value="1"/>
</dbReference>
<keyword evidence="1" id="KW-0433">Leucine-rich repeat</keyword>
<reference evidence="3 4" key="1">
    <citation type="submission" date="2019-09" db="EMBL/GenBank/DDBJ databases">
        <authorList>
            <person name="Ou C."/>
        </authorList>
    </citation>
    <scope>NUCLEOTIDE SEQUENCE [LARGE SCALE GENOMIC DNA]</scope>
    <source>
        <strain evidence="3">S2</strain>
        <tissue evidence="3">Leaf</tissue>
    </source>
</reference>
<evidence type="ECO:0000313" key="4">
    <source>
        <dbReference type="Proteomes" id="UP000327157"/>
    </source>
</evidence>
<dbReference type="FunFam" id="3.80.10.10:FF:000383">
    <property type="entry name" value="Leucine-rich repeat receptor protein kinase EMS1"/>
    <property type="match status" value="1"/>
</dbReference>
<dbReference type="InterPro" id="IPR053038">
    <property type="entry name" value="RLP_Defense"/>
</dbReference>
<keyword evidence="4" id="KW-1185">Reference proteome</keyword>
<accession>A0A5N5H8Z6</accession>
<dbReference type="EMBL" id="SMOL01000231">
    <property type="protein sequence ID" value="KAB2621900.1"/>
    <property type="molecule type" value="Genomic_DNA"/>
</dbReference>
<dbReference type="PANTHER" id="PTHR48064">
    <property type="entry name" value="OS01G0750400 PROTEIN"/>
    <property type="match status" value="1"/>
</dbReference>
<protein>
    <submittedName>
        <fullName evidence="3">Receptor-like protein 12</fullName>
    </submittedName>
</protein>
<dbReference type="InterPro" id="IPR001611">
    <property type="entry name" value="Leu-rich_rpt"/>
</dbReference>
<reference evidence="4" key="2">
    <citation type="submission" date="2019-10" db="EMBL/GenBank/DDBJ databases">
        <title>A de novo genome assembly of a pear dwarfing rootstock.</title>
        <authorList>
            <person name="Wang F."/>
            <person name="Wang J."/>
            <person name="Li S."/>
            <person name="Zhang Y."/>
            <person name="Fang M."/>
            <person name="Ma L."/>
            <person name="Zhao Y."/>
            <person name="Jiang S."/>
        </authorList>
    </citation>
    <scope>NUCLEOTIDE SEQUENCE [LARGE SCALE GENOMIC DNA]</scope>
</reference>
<dbReference type="Pfam" id="PF00560">
    <property type="entry name" value="LRR_1"/>
    <property type="match status" value="2"/>
</dbReference>
<keyword evidence="3" id="KW-0675">Receptor</keyword>
<dbReference type="PANTHER" id="PTHR48064:SF6">
    <property type="entry name" value="RECEPTOR-LIKE PROTEIN KINASE 2"/>
    <property type="match status" value="1"/>
</dbReference>
<organism evidence="3 4">
    <name type="scientific">Pyrus ussuriensis x Pyrus communis</name>
    <dbReference type="NCBI Taxonomy" id="2448454"/>
    <lineage>
        <taxon>Eukaryota</taxon>
        <taxon>Viridiplantae</taxon>
        <taxon>Streptophyta</taxon>
        <taxon>Embryophyta</taxon>
        <taxon>Tracheophyta</taxon>
        <taxon>Spermatophyta</taxon>
        <taxon>Magnoliopsida</taxon>
        <taxon>eudicotyledons</taxon>
        <taxon>Gunneridae</taxon>
        <taxon>Pentapetalae</taxon>
        <taxon>rosids</taxon>
        <taxon>fabids</taxon>
        <taxon>Rosales</taxon>
        <taxon>Rosaceae</taxon>
        <taxon>Amygdaloideae</taxon>
        <taxon>Maleae</taxon>
        <taxon>Pyrus</taxon>
    </lineage>
</organism>
<comment type="caution">
    <text evidence="3">The sequence shown here is derived from an EMBL/GenBank/DDBJ whole genome shotgun (WGS) entry which is preliminary data.</text>
</comment>
<dbReference type="AlphaFoldDB" id="A0A5N5H8Z6"/>